<accession>A0A2V3WBH6</accession>
<evidence type="ECO:0000313" key="9">
    <source>
        <dbReference type="EMBL" id="PXW90558.1"/>
    </source>
</evidence>
<evidence type="ECO:0000256" key="6">
    <source>
        <dbReference type="ARBA" id="ARBA00023136"/>
    </source>
</evidence>
<evidence type="ECO:0000259" key="8">
    <source>
        <dbReference type="PROSITE" id="PS50850"/>
    </source>
</evidence>
<feature type="domain" description="Major facilitator superfamily (MFS) profile" evidence="8">
    <location>
        <begin position="1"/>
        <end position="376"/>
    </location>
</feature>
<keyword evidence="2" id="KW-0813">Transport</keyword>
<dbReference type="AlphaFoldDB" id="A0A2V3WBH6"/>
<dbReference type="Pfam" id="PF07690">
    <property type="entry name" value="MFS_1"/>
    <property type="match status" value="1"/>
</dbReference>
<feature type="transmembrane region" description="Helical" evidence="7">
    <location>
        <begin position="322"/>
        <end position="341"/>
    </location>
</feature>
<protein>
    <submittedName>
        <fullName evidence="9">Putative MFS family arabinose efflux permease</fullName>
    </submittedName>
</protein>
<dbReference type="PROSITE" id="PS50850">
    <property type="entry name" value="MFS"/>
    <property type="match status" value="1"/>
</dbReference>
<dbReference type="OrthoDB" id="2957247at2"/>
<evidence type="ECO:0000256" key="1">
    <source>
        <dbReference type="ARBA" id="ARBA00004651"/>
    </source>
</evidence>
<feature type="transmembrane region" description="Helical" evidence="7">
    <location>
        <begin position="265"/>
        <end position="283"/>
    </location>
</feature>
<dbReference type="Proteomes" id="UP000247978">
    <property type="component" value="Unassembled WGS sequence"/>
</dbReference>
<evidence type="ECO:0000256" key="2">
    <source>
        <dbReference type="ARBA" id="ARBA00022448"/>
    </source>
</evidence>
<reference evidence="9 10" key="1">
    <citation type="submission" date="2018-05" db="EMBL/GenBank/DDBJ databases">
        <title>Genomic Encyclopedia of Type Strains, Phase IV (KMG-IV): sequencing the most valuable type-strain genomes for metagenomic binning, comparative biology and taxonomic classification.</title>
        <authorList>
            <person name="Goeker M."/>
        </authorList>
    </citation>
    <scope>NUCLEOTIDE SEQUENCE [LARGE SCALE GENOMIC DNA]</scope>
    <source>
        <strain evidence="9 10">DSM 28556</strain>
    </source>
</reference>
<comment type="subcellular location">
    <subcellularLocation>
        <location evidence="1">Cell membrane</location>
        <topology evidence="1">Multi-pass membrane protein</topology>
    </subcellularLocation>
</comment>
<name>A0A2V3WBH6_9BACI</name>
<feature type="transmembrane region" description="Helical" evidence="7">
    <location>
        <begin position="289"/>
        <end position="310"/>
    </location>
</feature>
<keyword evidence="5 7" id="KW-1133">Transmembrane helix</keyword>
<feature type="transmembrane region" description="Helical" evidence="7">
    <location>
        <begin position="347"/>
        <end position="367"/>
    </location>
</feature>
<organism evidence="9 10">
    <name type="scientific">Pseudogracilibacillus auburnensis</name>
    <dbReference type="NCBI Taxonomy" id="1494959"/>
    <lineage>
        <taxon>Bacteria</taxon>
        <taxon>Bacillati</taxon>
        <taxon>Bacillota</taxon>
        <taxon>Bacilli</taxon>
        <taxon>Bacillales</taxon>
        <taxon>Bacillaceae</taxon>
        <taxon>Pseudogracilibacillus</taxon>
    </lineage>
</organism>
<dbReference type="InterPro" id="IPR011701">
    <property type="entry name" value="MFS"/>
</dbReference>
<dbReference type="Gene3D" id="1.20.1250.20">
    <property type="entry name" value="MFS general substrate transporter like domains"/>
    <property type="match status" value="2"/>
</dbReference>
<keyword evidence="3" id="KW-1003">Cell membrane</keyword>
<evidence type="ECO:0000256" key="4">
    <source>
        <dbReference type="ARBA" id="ARBA00022692"/>
    </source>
</evidence>
<proteinExistence type="predicted"/>
<dbReference type="GO" id="GO:0005886">
    <property type="term" value="C:plasma membrane"/>
    <property type="evidence" value="ECO:0007669"/>
    <property type="project" value="UniProtKB-SubCell"/>
</dbReference>
<feature type="transmembrane region" description="Helical" evidence="7">
    <location>
        <begin position="157"/>
        <end position="174"/>
    </location>
</feature>
<feature type="transmembrane region" description="Helical" evidence="7">
    <location>
        <begin position="43"/>
        <end position="64"/>
    </location>
</feature>
<dbReference type="InterPro" id="IPR020846">
    <property type="entry name" value="MFS_dom"/>
</dbReference>
<evidence type="ECO:0000313" key="10">
    <source>
        <dbReference type="Proteomes" id="UP000247978"/>
    </source>
</evidence>
<sequence length="387" mass="41786">MNRIVFPGIAMIGVSYAFARFSFGMFLPDIAESLELTEAASGAISSLAYLAYCLALLTSSVFIYRTGAHTVVQMAGFCAVVGMIGIAIAPNLYVLTFGVLVAGLSSGWASPALSQVAVSNLQPSDRDRGNTWINTGTSFGLILSGPIVLLFTEHWRLSYSLFALIGIGVMLWNWKSVPKGESRKNEKPVFGYKLFNQWKKSGYLLIASFLVGTSSSIYWTFSRSYLTAEYDMSYLESVAFWIMMGISGILGGIAGGSIKKFGLTVAYRFTLVIMAFSIALITVHSVPMIYISGILFGIAYIFMTGIFIVWGTRLFIHNPSVAVSLSFLFLGIGQSLGSFIAGGIIEIVSYAAGFLLFAGIGLVGLVLPIKTNDMKDKSDQDKILPTG</sequence>
<dbReference type="PANTHER" id="PTHR43124">
    <property type="entry name" value="PURINE EFFLUX PUMP PBUE"/>
    <property type="match status" value="1"/>
</dbReference>
<feature type="transmembrane region" description="Helical" evidence="7">
    <location>
        <begin position="239"/>
        <end position="258"/>
    </location>
</feature>
<evidence type="ECO:0000256" key="7">
    <source>
        <dbReference type="SAM" id="Phobius"/>
    </source>
</evidence>
<dbReference type="EMBL" id="QJJQ01000001">
    <property type="protein sequence ID" value="PXW90558.1"/>
    <property type="molecule type" value="Genomic_DNA"/>
</dbReference>
<comment type="caution">
    <text evidence="9">The sequence shown here is derived from an EMBL/GenBank/DDBJ whole genome shotgun (WGS) entry which is preliminary data.</text>
</comment>
<keyword evidence="10" id="KW-1185">Reference proteome</keyword>
<feature type="transmembrane region" description="Helical" evidence="7">
    <location>
        <begin position="202"/>
        <end position="219"/>
    </location>
</feature>
<dbReference type="RefSeq" id="WP_110393808.1">
    <property type="nucleotide sequence ID" value="NZ_JADIJL010000001.1"/>
</dbReference>
<keyword evidence="4 7" id="KW-0812">Transmembrane</keyword>
<dbReference type="InterPro" id="IPR036259">
    <property type="entry name" value="MFS_trans_sf"/>
</dbReference>
<feature type="transmembrane region" description="Helical" evidence="7">
    <location>
        <begin position="71"/>
        <end position="89"/>
    </location>
</feature>
<dbReference type="GO" id="GO:0022857">
    <property type="term" value="F:transmembrane transporter activity"/>
    <property type="evidence" value="ECO:0007669"/>
    <property type="project" value="InterPro"/>
</dbReference>
<evidence type="ECO:0000256" key="3">
    <source>
        <dbReference type="ARBA" id="ARBA00022475"/>
    </source>
</evidence>
<gene>
    <name evidence="9" type="ORF">DFR56_101470</name>
</gene>
<dbReference type="InterPro" id="IPR050189">
    <property type="entry name" value="MFS_Efflux_Transporters"/>
</dbReference>
<keyword evidence="6 7" id="KW-0472">Membrane</keyword>
<evidence type="ECO:0000256" key="5">
    <source>
        <dbReference type="ARBA" id="ARBA00022989"/>
    </source>
</evidence>
<dbReference type="PANTHER" id="PTHR43124:SF3">
    <property type="entry name" value="CHLORAMPHENICOL EFFLUX PUMP RV0191"/>
    <property type="match status" value="1"/>
</dbReference>
<dbReference type="SUPFAM" id="SSF103473">
    <property type="entry name" value="MFS general substrate transporter"/>
    <property type="match status" value="1"/>
</dbReference>